<feature type="compositionally biased region" description="Polar residues" evidence="1">
    <location>
        <begin position="121"/>
        <end position="131"/>
    </location>
</feature>
<sequence length="141" mass="15139">MLVITSSPCISTQQDPPRRTRTTRNLAPEATATGAEHAKGAHPEPEMHPLTILLCGPSGVFSLASLTPLQADLSTERAFFDFIEPPYPNAPLQSTAAIVPHYRSAPKASSPIREPLRRPSTELSPGSQSCPESILASLDRD</sequence>
<comment type="caution">
    <text evidence="2">The sequence shown here is derived from an EMBL/GenBank/DDBJ whole genome shotgun (WGS) entry which is preliminary data.</text>
</comment>
<feature type="region of interest" description="Disordered" evidence="1">
    <location>
        <begin position="1"/>
        <end position="26"/>
    </location>
</feature>
<keyword evidence="3" id="KW-1185">Reference proteome</keyword>
<feature type="region of interest" description="Disordered" evidence="1">
    <location>
        <begin position="104"/>
        <end position="141"/>
    </location>
</feature>
<evidence type="ECO:0000256" key="1">
    <source>
        <dbReference type="SAM" id="MobiDB-lite"/>
    </source>
</evidence>
<dbReference type="AlphaFoldDB" id="A0A8H5RSX7"/>
<reference evidence="2 3" key="1">
    <citation type="submission" date="2020-05" db="EMBL/GenBank/DDBJ databases">
        <title>Identification and distribution of gene clusters putatively required for synthesis of sphingolipid metabolism inhibitors in phylogenetically diverse species of the filamentous fungus Fusarium.</title>
        <authorList>
            <person name="Kim H.-S."/>
            <person name="Busman M."/>
            <person name="Brown D.W."/>
            <person name="Divon H."/>
            <person name="Uhlig S."/>
            <person name="Proctor R.H."/>
        </authorList>
    </citation>
    <scope>NUCLEOTIDE SEQUENCE [LARGE SCALE GENOMIC DNA]</scope>
    <source>
        <strain evidence="2 3">NRRL 66243</strain>
    </source>
</reference>
<proteinExistence type="predicted"/>
<feature type="compositionally biased region" description="Polar residues" evidence="1">
    <location>
        <begin position="1"/>
        <end position="15"/>
    </location>
</feature>
<dbReference type="RefSeq" id="XP_037207886.1">
    <property type="nucleotide sequence ID" value="XM_037351523.1"/>
</dbReference>
<evidence type="ECO:0000313" key="3">
    <source>
        <dbReference type="Proteomes" id="UP000530670"/>
    </source>
</evidence>
<dbReference type="EMBL" id="JAAQRI010000094">
    <property type="protein sequence ID" value="KAF5638983.1"/>
    <property type="molecule type" value="Genomic_DNA"/>
</dbReference>
<name>A0A8H5RSX7_9HYPO</name>
<organism evidence="2 3">
    <name type="scientific">Fusarium tjaetaba</name>
    <dbReference type="NCBI Taxonomy" id="1567544"/>
    <lineage>
        <taxon>Eukaryota</taxon>
        <taxon>Fungi</taxon>
        <taxon>Dikarya</taxon>
        <taxon>Ascomycota</taxon>
        <taxon>Pezizomycotina</taxon>
        <taxon>Sordariomycetes</taxon>
        <taxon>Hypocreomycetidae</taxon>
        <taxon>Hypocreales</taxon>
        <taxon>Nectriaceae</taxon>
        <taxon>Fusarium</taxon>
        <taxon>Fusarium fujikuroi species complex</taxon>
    </lineage>
</organism>
<evidence type="ECO:0000313" key="2">
    <source>
        <dbReference type="EMBL" id="KAF5638983.1"/>
    </source>
</evidence>
<dbReference type="GeneID" id="59303793"/>
<gene>
    <name evidence="2" type="ORF">FTJAE_5054</name>
</gene>
<dbReference type="Proteomes" id="UP000530670">
    <property type="component" value="Unassembled WGS sequence"/>
</dbReference>
<protein>
    <submittedName>
        <fullName evidence="2">Uncharacterized protein</fullName>
    </submittedName>
</protein>
<accession>A0A8H5RSX7</accession>